<feature type="non-terminal residue" evidence="1">
    <location>
        <position position="104"/>
    </location>
</feature>
<protein>
    <submittedName>
        <fullName evidence="1">Uncharacterized protein</fullName>
    </submittedName>
</protein>
<accession>A0A1B6CJH6</accession>
<gene>
    <name evidence="1" type="ORF">g.44993</name>
</gene>
<sequence length="104" mass="12017">AIPQEDDLYKFYSCTKLIRVTVYVLCFLDILKNSSKLKGTLSYRKLQHSPNVVVKCVQKFAFSEDLSHLRSGRPTSTRIQHLRPFPDEHGIIREGGRIHRAHLP</sequence>
<reference evidence="1" key="1">
    <citation type="submission" date="2015-12" db="EMBL/GenBank/DDBJ databases">
        <title>De novo transcriptome assembly of four potential Pierce s Disease insect vectors from Arizona vineyards.</title>
        <authorList>
            <person name="Tassone E.E."/>
        </authorList>
    </citation>
    <scope>NUCLEOTIDE SEQUENCE</scope>
</reference>
<feature type="non-terminal residue" evidence="1">
    <location>
        <position position="1"/>
    </location>
</feature>
<dbReference type="EMBL" id="GEDC01023746">
    <property type="protein sequence ID" value="JAS13552.1"/>
    <property type="molecule type" value="Transcribed_RNA"/>
</dbReference>
<name>A0A1B6CJH6_9HEMI</name>
<evidence type="ECO:0000313" key="1">
    <source>
        <dbReference type="EMBL" id="JAS13552.1"/>
    </source>
</evidence>
<organism evidence="1">
    <name type="scientific">Clastoptera arizonana</name>
    <name type="common">Arizona spittle bug</name>
    <dbReference type="NCBI Taxonomy" id="38151"/>
    <lineage>
        <taxon>Eukaryota</taxon>
        <taxon>Metazoa</taxon>
        <taxon>Ecdysozoa</taxon>
        <taxon>Arthropoda</taxon>
        <taxon>Hexapoda</taxon>
        <taxon>Insecta</taxon>
        <taxon>Pterygota</taxon>
        <taxon>Neoptera</taxon>
        <taxon>Paraneoptera</taxon>
        <taxon>Hemiptera</taxon>
        <taxon>Auchenorrhyncha</taxon>
        <taxon>Cercopoidea</taxon>
        <taxon>Clastopteridae</taxon>
        <taxon>Clastoptera</taxon>
    </lineage>
</organism>
<dbReference type="AlphaFoldDB" id="A0A1B6CJH6"/>
<proteinExistence type="predicted"/>